<comment type="caution">
    <text evidence="1">The sequence shown here is derived from an EMBL/GenBank/DDBJ whole genome shotgun (WGS) entry which is preliminary data.</text>
</comment>
<gene>
    <name evidence="1" type="ORF">JYZ213_LOCUS29522</name>
</gene>
<protein>
    <submittedName>
        <fullName evidence="1">Uncharacterized protein</fullName>
    </submittedName>
</protein>
<sequence length="409" mass="45685">MNKIILHLLATKCTDSSLFALYFIYRAVINIPGDVYDAVRTSPYAILTKVFGIVEKEGWDIARSNWLLSHGILKTSERQKNFIDSTSTTPLSIIPIQFLINVQNKPRCNDRPLLTHVSNQQKQCFGVVVNKPIEIELVAENFCPNTTTIKDIAVLSFSSLVKKPIEQKTSNLWSTLLTWTPTIEHVGSQILCAIALDSDNTQSNQYCMTFIVVADGIPLCPGEQELTTLVSTSIDHNKEPDVTSMNINEYVHINIFEVVMLKLAVNVSSSSAEDLDSNSSIPLSSAEDLDPIRPISSSSKPNLDSTIPITFSSGQYSWPWPWLAPVLSSLITFLLTKCIDSSLFALYFIYRAVINIPGDVYDAVRTSPYAILTKVFRIVEKEGWDIARSSWLLSHGILKTSERQKSLFD</sequence>
<dbReference type="Proteomes" id="UP000663845">
    <property type="component" value="Unassembled WGS sequence"/>
</dbReference>
<reference evidence="1" key="1">
    <citation type="submission" date="2021-02" db="EMBL/GenBank/DDBJ databases">
        <authorList>
            <person name="Nowell W R."/>
        </authorList>
    </citation>
    <scope>NUCLEOTIDE SEQUENCE</scope>
</reference>
<name>A0A814ZXM2_9BILA</name>
<evidence type="ECO:0000313" key="2">
    <source>
        <dbReference type="Proteomes" id="UP000663845"/>
    </source>
</evidence>
<dbReference type="EMBL" id="CAJNOG010000453">
    <property type="protein sequence ID" value="CAF1249302.1"/>
    <property type="molecule type" value="Genomic_DNA"/>
</dbReference>
<accession>A0A814ZXM2</accession>
<proteinExistence type="predicted"/>
<dbReference type="AlphaFoldDB" id="A0A814ZXM2"/>
<organism evidence="1 2">
    <name type="scientific">Adineta steineri</name>
    <dbReference type="NCBI Taxonomy" id="433720"/>
    <lineage>
        <taxon>Eukaryota</taxon>
        <taxon>Metazoa</taxon>
        <taxon>Spiralia</taxon>
        <taxon>Gnathifera</taxon>
        <taxon>Rotifera</taxon>
        <taxon>Eurotatoria</taxon>
        <taxon>Bdelloidea</taxon>
        <taxon>Adinetida</taxon>
        <taxon>Adinetidae</taxon>
        <taxon>Adineta</taxon>
    </lineage>
</organism>
<evidence type="ECO:0000313" key="1">
    <source>
        <dbReference type="EMBL" id="CAF1249302.1"/>
    </source>
</evidence>